<gene>
    <name evidence="8" type="ORF">EV653_2327</name>
</gene>
<evidence type="ECO:0000256" key="1">
    <source>
        <dbReference type="ARBA" id="ARBA00008987"/>
    </source>
</evidence>
<dbReference type="PANTHER" id="PTHR45663">
    <property type="entry name" value="GEO12009P1"/>
    <property type="match status" value="1"/>
</dbReference>
<keyword evidence="3" id="KW-0249">Electron transport</keyword>
<comment type="caution">
    <text evidence="8">The sequence shown here is derived from an EMBL/GenBank/DDBJ whole genome shotgun (WGS) entry which is preliminary data.</text>
</comment>
<evidence type="ECO:0000256" key="5">
    <source>
        <dbReference type="ARBA" id="ARBA00023284"/>
    </source>
</evidence>
<dbReference type="Pfam" id="PF00085">
    <property type="entry name" value="Thioredoxin"/>
    <property type="match status" value="1"/>
</dbReference>
<dbReference type="RefSeq" id="WP_134101317.1">
    <property type="nucleotide sequence ID" value="NZ_SODP01000001.1"/>
</dbReference>
<reference evidence="8 9" key="1">
    <citation type="submission" date="2019-03" db="EMBL/GenBank/DDBJ databases">
        <title>Genomic Encyclopedia of Type Strains, Phase III (KMG-III): the genomes of soil and plant-associated and newly described type strains.</title>
        <authorList>
            <person name="Whitman W."/>
        </authorList>
    </citation>
    <scope>NUCLEOTIDE SEQUENCE [LARGE SCALE GENOMIC DNA]</scope>
    <source>
        <strain evidence="8 9">VKM Ac-2573</strain>
    </source>
</reference>
<proteinExistence type="inferred from homology"/>
<dbReference type="PROSITE" id="PS51352">
    <property type="entry name" value="THIOREDOXIN_2"/>
    <property type="match status" value="1"/>
</dbReference>
<keyword evidence="2" id="KW-0813">Transport</keyword>
<evidence type="ECO:0000313" key="8">
    <source>
        <dbReference type="EMBL" id="TDW77163.1"/>
    </source>
</evidence>
<dbReference type="Proteomes" id="UP000295146">
    <property type="component" value="Unassembled WGS sequence"/>
</dbReference>
<protein>
    <recommendedName>
        <fullName evidence="6">Thioredoxin</fullName>
    </recommendedName>
</protein>
<dbReference type="PANTHER" id="PTHR45663:SF11">
    <property type="entry name" value="GEO12009P1"/>
    <property type="match status" value="1"/>
</dbReference>
<comment type="similarity">
    <text evidence="1">Belongs to the thioredoxin family.</text>
</comment>
<name>A0A4R8CM93_9ACTN</name>
<evidence type="ECO:0000313" key="9">
    <source>
        <dbReference type="Proteomes" id="UP000295146"/>
    </source>
</evidence>
<dbReference type="NCBIfam" id="TIGR01068">
    <property type="entry name" value="thioredoxin"/>
    <property type="match status" value="1"/>
</dbReference>
<evidence type="ECO:0000256" key="6">
    <source>
        <dbReference type="NCBIfam" id="TIGR01068"/>
    </source>
</evidence>
<dbReference type="InterPro" id="IPR036249">
    <property type="entry name" value="Thioredoxin-like_sf"/>
</dbReference>
<dbReference type="SUPFAM" id="SSF52833">
    <property type="entry name" value="Thioredoxin-like"/>
    <property type="match status" value="1"/>
</dbReference>
<dbReference type="GO" id="GO:0005737">
    <property type="term" value="C:cytoplasm"/>
    <property type="evidence" value="ECO:0007669"/>
    <property type="project" value="TreeGrafter"/>
</dbReference>
<dbReference type="InterPro" id="IPR005746">
    <property type="entry name" value="Thioredoxin"/>
</dbReference>
<dbReference type="EMBL" id="SODP01000001">
    <property type="protein sequence ID" value="TDW77163.1"/>
    <property type="molecule type" value="Genomic_DNA"/>
</dbReference>
<keyword evidence="9" id="KW-1185">Reference proteome</keyword>
<dbReference type="OrthoDB" id="9790390at2"/>
<keyword evidence="4" id="KW-1015">Disulfide bond</keyword>
<dbReference type="Gene3D" id="2.30.30.380">
    <property type="entry name" value="Zn-finger domain of Sec23/24"/>
    <property type="match status" value="1"/>
</dbReference>
<evidence type="ECO:0000256" key="4">
    <source>
        <dbReference type="ARBA" id="ARBA00023157"/>
    </source>
</evidence>
<dbReference type="InterPro" id="IPR017937">
    <property type="entry name" value="Thioredoxin_CS"/>
</dbReference>
<dbReference type="AlphaFoldDB" id="A0A4R8CM93"/>
<evidence type="ECO:0000259" key="7">
    <source>
        <dbReference type="PROSITE" id="PS51352"/>
    </source>
</evidence>
<dbReference type="CDD" id="cd02947">
    <property type="entry name" value="TRX_family"/>
    <property type="match status" value="1"/>
</dbReference>
<evidence type="ECO:0000256" key="2">
    <source>
        <dbReference type="ARBA" id="ARBA00022448"/>
    </source>
</evidence>
<accession>A0A4R8CM93</accession>
<keyword evidence="5" id="KW-0676">Redox-active center</keyword>
<dbReference type="GO" id="GO:0015035">
    <property type="term" value="F:protein-disulfide reductase activity"/>
    <property type="evidence" value="ECO:0007669"/>
    <property type="project" value="UniProtKB-UniRule"/>
</dbReference>
<evidence type="ECO:0000256" key="3">
    <source>
        <dbReference type="ARBA" id="ARBA00022982"/>
    </source>
</evidence>
<dbReference type="Gene3D" id="3.40.30.10">
    <property type="entry name" value="Glutaredoxin"/>
    <property type="match status" value="1"/>
</dbReference>
<organism evidence="8 9">
    <name type="scientific">Kribbella pratensis</name>
    <dbReference type="NCBI Taxonomy" id="2512112"/>
    <lineage>
        <taxon>Bacteria</taxon>
        <taxon>Bacillati</taxon>
        <taxon>Actinomycetota</taxon>
        <taxon>Actinomycetes</taxon>
        <taxon>Propionibacteriales</taxon>
        <taxon>Kribbellaceae</taxon>
        <taxon>Kribbella</taxon>
    </lineage>
</organism>
<sequence length="146" mass="15907">MTTKVVTCPNCQHRNRVPAAAQGTPRCGNCHRPLPWIVDAGDNDFAEVVEQATIPVLVDMWAPWCGPCRRVSPVLEQLAVEKAGEVKLVKINADEAPQLSRRFNVQSIPTLLVLRQGQVVAQQVGAAAATALRPWLEDAIHKEVAS</sequence>
<dbReference type="InterPro" id="IPR013766">
    <property type="entry name" value="Thioredoxin_domain"/>
</dbReference>
<dbReference type="FunFam" id="3.40.30.10:FF:000001">
    <property type="entry name" value="Thioredoxin"/>
    <property type="match status" value="1"/>
</dbReference>
<dbReference type="PROSITE" id="PS00194">
    <property type="entry name" value="THIOREDOXIN_1"/>
    <property type="match status" value="1"/>
</dbReference>
<dbReference type="PRINTS" id="PR00421">
    <property type="entry name" value="THIOREDOXIN"/>
</dbReference>
<feature type="domain" description="Thioredoxin" evidence="7">
    <location>
        <begin position="11"/>
        <end position="141"/>
    </location>
</feature>